<keyword evidence="3" id="KW-1185">Reference proteome</keyword>
<evidence type="ECO:0000256" key="1">
    <source>
        <dbReference type="SAM" id="Phobius"/>
    </source>
</evidence>
<dbReference type="GeneID" id="92727435"/>
<organism evidence="2 3">
    <name type="scientific">Corynebacterium parakroppenstedtii</name>
    <dbReference type="NCBI Taxonomy" id="2828363"/>
    <lineage>
        <taxon>Bacteria</taxon>
        <taxon>Bacillati</taxon>
        <taxon>Actinomycetota</taxon>
        <taxon>Actinomycetes</taxon>
        <taxon>Mycobacteriales</taxon>
        <taxon>Corynebacteriaceae</taxon>
        <taxon>Corynebacterium</taxon>
    </lineage>
</organism>
<name>A0ABS9HLU9_9CORY</name>
<accession>A0ABS9HLU9</accession>
<proteinExistence type="predicted"/>
<sequence>MSSSKTILYLTVIGGVVGIVACFLYVFGVVPKEVGGIGLLLGGICSIEFNRIRKRS</sequence>
<feature type="transmembrane region" description="Helical" evidence="1">
    <location>
        <begin position="34"/>
        <end position="52"/>
    </location>
</feature>
<dbReference type="Proteomes" id="UP001200604">
    <property type="component" value="Unassembled WGS sequence"/>
</dbReference>
<reference evidence="2 3" key="1">
    <citation type="submission" date="2022-01" db="EMBL/GenBank/DDBJ databases">
        <title>Identification and Characterization of Corynebacterium sp.</title>
        <authorList>
            <person name="Luo Q."/>
            <person name="Qu P."/>
            <person name="Chen Q."/>
        </authorList>
    </citation>
    <scope>NUCLEOTIDE SEQUENCE [LARGE SCALE GENOMIC DNA]</scope>
    <source>
        <strain evidence="2 3">MC-12</strain>
    </source>
</reference>
<keyword evidence="1" id="KW-1133">Transmembrane helix</keyword>
<gene>
    <name evidence="2" type="ORF">L3H44_10220</name>
</gene>
<keyword evidence="1" id="KW-0472">Membrane</keyword>
<dbReference type="PROSITE" id="PS51257">
    <property type="entry name" value="PROKAR_LIPOPROTEIN"/>
    <property type="match status" value="1"/>
</dbReference>
<evidence type="ECO:0000313" key="2">
    <source>
        <dbReference type="EMBL" id="MCF6774774.1"/>
    </source>
</evidence>
<comment type="caution">
    <text evidence="2">The sequence shown here is derived from an EMBL/GenBank/DDBJ whole genome shotgun (WGS) entry which is preliminary data.</text>
</comment>
<dbReference type="RefSeq" id="WP_156441643.1">
    <property type="nucleotide sequence ID" value="NZ_JAFFSY010000003.1"/>
</dbReference>
<feature type="transmembrane region" description="Helical" evidence="1">
    <location>
        <begin position="7"/>
        <end position="28"/>
    </location>
</feature>
<evidence type="ECO:0000313" key="3">
    <source>
        <dbReference type="Proteomes" id="UP001200604"/>
    </source>
</evidence>
<keyword evidence="1" id="KW-0812">Transmembrane</keyword>
<evidence type="ECO:0008006" key="4">
    <source>
        <dbReference type="Google" id="ProtNLM"/>
    </source>
</evidence>
<protein>
    <recommendedName>
        <fullName evidence="4">Secreted protein</fullName>
    </recommendedName>
</protein>
<dbReference type="EMBL" id="JAKJKU010000004">
    <property type="protein sequence ID" value="MCF6774774.1"/>
    <property type="molecule type" value="Genomic_DNA"/>
</dbReference>